<dbReference type="Proteomes" id="UP000272560">
    <property type="component" value="Unassembled WGS sequence"/>
</dbReference>
<reference evidence="1 2" key="1">
    <citation type="submission" date="2018-09" db="EMBL/GenBank/DDBJ databases">
        <title>Novel species of Arthrobacter.</title>
        <authorList>
            <person name="Liu Q."/>
            <person name="Xin Y.-H."/>
        </authorList>
    </citation>
    <scope>NUCLEOTIDE SEQUENCE [LARGE SCALE GENOMIC DNA]</scope>
    <source>
        <strain evidence="1 2">Hz2</strain>
    </source>
</reference>
<evidence type="ECO:0000313" key="1">
    <source>
        <dbReference type="EMBL" id="RJT81953.1"/>
    </source>
</evidence>
<dbReference type="EMBL" id="QZVT01000002">
    <property type="protein sequence ID" value="RJT81953.1"/>
    <property type="molecule type" value="Genomic_DNA"/>
</dbReference>
<dbReference type="InterPro" id="IPR046080">
    <property type="entry name" value="DUF6098"/>
</dbReference>
<dbReference type="RefSeq" id="WP_120147773.1">
    <property type="nucleotide sequence ID" value="NZ_QZVT01000002.1"/>
</dbReference>
<evidence type="ECO:0000313" key="2">
    <source>
        <dbReference type="Proteomes" id="UP000272560"/>
    </source>
</evidence>
<name>A0A3A5M8U2_9MICC</name>
<sequence length="147" mass="16576">MDTASRPRTTDTGARVIGSLDELGEIVQGDEPVYLRYSCGFAADRDSTSKDGESGLTLPGLSVNPLTPEQWWTRPMQDWLARQICQYRHLAEEEDRFPWILTGTCVGRGPDCEPLLTDVTPLGRLHDRLLHEAEKVYDERFDTGNQP</sequence>
<comment type="caution">
    <text evidence="1">The sequence shown here is derived from an EMBL/GenBank/DDBJ whole genome shotgun (WGS) entry which is preliminary data.</text>
</comment>
<keyword evidence="2" id="KW-1185">Reference proteome</keyword>
<protein>
    <submittedName>
        <fullName evidence="1">Uncharacterized protein</fullName>
    </submittedName>
</protein>
<organism evidence="1 2">
    <name type="scientific">Arthrobacter cheniae</name>
    <dbReference type="NCBI Taxonomy" id="1258888"/>
    <lineage>
        <taxon>Bacteria</taxon>
        <taxon>Bacillati</taxon>
        <taxon>Actinomycetota</taxon>
        <taxon>Actinomycetes</taxon>
        <taxon>Micrococcales</taxon>
        <taxon>Micrococcaceae</taxon>
        <taxon>Arthrobacter</taxon>
    </lineage>
</organism>
<dbReference type="OrthoDB" id="3531920at2"/>
<proteinExistence type="predicted"/>
<dbReference type="Pfam" id="PF19593">
    <property type="entry name" value="DUF6098"/>
    <property type="match status" value="1"/>
</dbReference>
<dbReference type="AlphaFoldDB" id="A0A3A5M8U2"/>
<gene>
    <name evidence="1" type="ORF">D6T63_04185</name>
</gene>
<accession>A0A3A5M8U2</accession>